<comment type="subcellular location">
    <subcellularLocation>
        <location evidence="1">Nucleus</location>
    </subcellularLocation>
</comment>
<evidence type="ECO:0000256" key="7">
    <source>
        <dbReference type="SAM" id="MobiDB-lite"/>
    </source>
</evidence>
<accession>A0A0K0E706</accession>
<dbReference type="InterPro" id="IPR001876">
    <property type="entry name" value="Znf_RanBP2"/>
</dbReference>
<dbReference type="PROSITE" id="PS50157">
    <property type="entry name" value="ZINC_FINGER_C2H2_2"/>
    <property type="match status" value="1"/>
</dbReference>
<dbReference type="WBParaSite" id="SSTP_0000528100.1">
    <property type="protein sequence ID" value="SSTP_0000528100.1"/>
    <property type="gene ID" value="SSTP_0000528100"/>
</dbReference>
<protein>
    <submittedName>
        <fullName evidence="10">C2H2-type domain-containing protein</fullName>
    </submittedName>
    <submittedName>
        <fullName evidence="11">Peptidase M13 C-terminal domain-containing protein</fullName>
    </submittedName>
</protein>
<evidence type="ECO:0000256" key="4">
    <source>
        <dbReference type="ARBA" id="ARBA00022833"/>
    </source>
</evidence>
<evidence type="ECO:0000256" key="3">
    <source>
        <dbReference type="ARBA" id="ARBA00022771"/>
    </source>
</evidence>
<dbReference type="InterPro" id="IPR041591">
    <property type="entry name" value="OCRE"/>
</dbReference>
<keyword evidence="9" id="KW-1185">Reference proteome</keyword>
<evidence type="ECO:0000313" key="10">
    <source>
        <dbReference type="WBParaSite" id="SSTP_0000528100.1"/>
    </source>
</evidence>
<dbReference type="GO" id="GO:0003723">
    <property type="term" value="F:RNA binding"/>
    <property type="evidence" value="ECO:0007669"/>
    <property type="project" value="TreeGrafter"/>
</dbReference>
<keyword evidence="5" id="KW-0539">Nucleus</keyword>
<sequence length="461" mass="53793">MTNFWDKTNVDLSEWVCLECGKSNSNFKSRCSNCSIEQYVNKIKEQNGSFFVGSEASDTLIIRDLPTNSKDKKDEIINVLNENNIKAVELFFEIRGNYCFVQYKNKNMALEKLIIFEKYGLIVGSKNLKANFSIIPMKKVMELDYPSRVRYVIVIKVSQRQQNTSLEKVNNLTLINKESRHKLSVGSAISTPFGNHYVCQHPNLEIFEGPNEKGYYKDPITGYFYDPNTTFFFDQVEWMWKFWTFKYETYIAYDDKCSDLKKRLYNETKVHPNFNKSKLKRKMDTSSKMEKNLTDMDTTTSISLQSPSDDRSSYTSSVENETTSNSSYSFKRKRNNSDISLNKTNCYMLDNFKSSNLSSTNISSNNSVCSVGSDDQMEKDVEDGKYDYLLGEFYSCIREKLIVKTVKDIETNKFYQDPFVINWIKFECYICGRKFQDKNYLIKHIFKDKDHKINIANIGID</sequence>
<evidence type="ECO:0000256" key="6">
    <source>
        <dbReference type="PROSITE-ProRule" id="PRU00042"/>
    </source>
</evidence>
<evidence type="ECO:0000256" key="5">
    <source>
        <dbReference type="ARBA" id="ARBA00023242"/>
    </source>
</evidence>
<dbReference type="STRING" id="6248.A0A0K0E706"/>
<dbReference type="Proteomes" id="UP000035681">
    <property type="component" value="Unplaced"/>
</dbReference>
<dbReference type="GO" id="GO:0000398">
    <property type="term" value="P:mRNA splicing, via spliceosome"/>
    <property type="evidence" value="ECO:0007669"/>
    <property type="project" value="TreeGrafter"/>
</dbReference>
<dbReference type="AlphaFoldDB" id="A0A0K0E706"/>
<evidence type="ECO:0000256" key="1">
    <source>
        <dbReference type="ARBA" id="ARBA00004123"/>
    </source>
</evidence>
<name>A0A0K0E706_STRER</name>
<feature type="compositionally biased region" description="Low complexity" evidence="7">
    <location>
        <begin position="313"/>
        <end position="329"/>
    </location>
</feature>
<keyword evidence="2" id="KW-0479">Metal-binding</keyword>
<dbReference type="PANTHER" id="PTHR13948:SF3">
    <property type="entry name" value="FI21118P1"/>
    <property type="match status" value="1"/>
</dbReference>
<keyword evidence="3 6" id="KW-0863">Zinc-finger</keyword>
<dbReference type="InterPro" id="IPR013087">
    <property type="entry name" value="Znf_C2H2_type"/>
</dbReference>
<evidence type="ECO:0000313" key="11">
    <source>
        <dbReference type="WBParaSite" id="TCONS_00000072.p1"/>
    </source>
</evidence>
<dbReference type="GO" id="GO:0005634">
    <property type="term" value="C:nucleus"/>
    <property type="evidence" value="ECO:0007669"/>
    <property type="project" value="UniProtKB-SubCell"/>
</dbReference>
<dbReference type="PANTHER" id="PTHR13948">
    <property type="entry name" value="RNA-BINDING PROTEIN"/>
    <property type="match status" value="1"/>
</dbReference>
<organism evidence="10">
    <name type="scientific">Strongyloides stercoralis</name>
    <name type="common">Threadworm</name>
    <dbReference type="NCBI Taxonomy" id="6248"/>
    <lineage>
        <taxon>Eukaryota</taxon>
        <taxon>Metazoa</taxon>
        <taxon>Ecdysozoa</taxon>
        <taxon>Nematoda</taxon>
        <taxon>Chromadorea</taxon>
        <taxon>Rhabditida</taxon>
        <taxon>Tylenchina</taxon>
        <taxon>Panagrolaimomorpha</taxon>
        <taxon>Strongyloidoidea</taxon>
        <taxon>Strongyloididae</taxon>
        <taxon>Strongyloides</taxon>
    </lineage>
</organism>
<dbReference type="Pfam" id="PF17780">
    <property type="entry name" value="OCRE"/>
    <property type="match status" value="1"/>
</dbReference>
<proteinExistence type="predicted"/>
<dbReference type="PROSITE" id="PS01358">
    <property type="entry name" value="ZF_RANBP2_1"/>
    <property type="match status" value="1"/>
</dbReference>
<feature type="region of interest" description="Disordered" evidence="7">
    <location>
        <begin position="276"/>
        <end position="331"/>
    </location>
</feature>
<feature type="compositionally biased region" description="Polar residues" evidence="7">
    <location>
        <begin position="295"/>
        <end position="305"/>
    </location>
</feature>
<dbReference type="GO" id="GO:0008270">
    <property type="term" value="F:zinc ion binding"/>
    <property type="evidence" value="ECO:0007669"/>
    <property type="project" value="UniProtKB-KW"/>
</dbReference>
<dbReference type="WBParaSite" id="TCONS_00000072.p1">
    <property type="protein sequence ID" value="TCONS_00000072.p1"/>
    <property type="gene ID" value="XLOC_000071"/>
</dbReference>
<reference evidence="10" key="1">
    <citation type="submission" date="2015-08" db="UniProtKB">
        <authorList>
            <consortium name="WormBaseParasite"/>
        </authorList>
    </citation>
    <scope>IDENTIFICATION</scope>
</reference>
<feature type="domain" description="C2H2-type" evidence="8">
    <location>
        <begin position="426"/>
        <end position="451"/>
    </location>
</feature>
<feature type="compositionally biased region" description="Basic and acidic residues" evidence="7">
    <location>
        <begin position="282"/>
        <end position="294"/>
    </location>
</feature>
<evidence type="ECO:0000259" key="8">
    <source>
        <dbReference type="PROSITE" id="PS50157"/>
    </source>
</evidence>
<evidence type="ECO:0000256" key="2">
    <source>
        <dbReference type="ARBA" id="ARBA00022723"/>
    </source>
</evidence>
<evidence type="ECO:0000313" key="9">
    <source>
        <dbReference type="Proteomes" id="UP000035681"/>
    </source>
</evidence>
<keyword evidence="4" id="KW-0862">Zinc</keyword>